<name>A0A2V4MGP2_AQUAC</name>
<dbReference type="NCBIfam" id="NF008022">
    <property type="entry name" value="PRK10752.1"/>
    <property type="match status" value="1"/>
</dbReference>
<protein>
    <submittedName>
        <fullName evidence="7">Sulfate ABC transporter substrate-binding protein</fullName>
    </submittedName>
</protein>
<dbReference type="EMBL" id="QJRX01000001">
    <property type="protein sequence ID" value="PYC29256.1"/>
    <property type="molecule type" value="Genomic_DNA"/>
</dbReference>
<comment type="subcellular location">
    <subcellularLocation>
        <location evidence="1">Periplasm</location>
    </subcellularLocation>
</comment>
<dbReference type="GO" id="GO:1902358">
    <property type="term" value="P:sulfate transmembrane transport"/>
    <property type="evidence" value="ECO:0007669"/>
    <property type="project" value="InterPro"/>
</dbReference>
<dbReference type="NCBIfam" id="TIGR00971">
    <property type="entry name" value="3a0106s03"/>
    <property type="match status" value="1"/>
</dbReference>
<evidence type="ECO:0000256" key="6">
    <source>
        <dbReference type="SAM" id="SignalP"/>
    </source>
</evidence>
<accession>A0A2V4MGP2</accession>
<dbReference type="GO" id="GO:0140104">
    <property type="term" value="F:molecular carrier activity"/>
    <property type="evidence" value="ECO:0007669"/>
    <property type="project" value="InterPro"/>
</dbReference>
<keyword evidence="5" id="KW-0574">Periplasm</keyword>
<gene>
    <name evidence="7" type="ORF">DMO17_00735</name>
</gene>
<evidence type="ECO:0000256" key="4">
    <source>
        <dbReference type="ARBA" id="ARBA00022729"/>
    </source>
</evidence>
<dbReference type="Gene3D" id="3.40.190.10">
    <property type="entry name" value="Periplasmic binding protein-like II"/>
    <property type="match status" value="2"/>
</dbReference>
<reference evidence="7 8" key="1">
    <citation type="submission" date="2018-06" db="EMBL/GenBank/DDBJ databases">
        <title>Pseudomonas diversity within urban Lake Michigan freshwaters.</title>
        <authorList>
            <person name="Batrich M."/>
            <person name="Hatzopoulos T."/>
            <person name="Putonti C."/>
        </authorList>
    </citation>
    <scope>NUCLEOTIDE SEQUENCE [LARGE SCALE GENOMIC DNA]</scope>
    <source>
        <strain evidence="7 8">MB-090714</strain>
    </source>
</reference>
<keyword evidence="4 6" id="KW-0732">Signal</keyword>
<proteinExistence type="inferred from homology"/>
<dbReference type="InterPro" id="IPR005669">
    <property type="entry name" value="Thiosulph/SO4-bd"/>
</dbReference>
<dbReference type="PANTHER" id="PTHR30368:SF2">
    <property type="entry name" value="SULFATE-BINDING PROTEIN"/>
    <property type="match status" value="1"/>
</dbReference>
<dbReference type="GO" id="GO:0042597">
    <property type="term" value="C:periplasmic space"/>
    <property type="evidence" value="ECO:0007669"/>
    <property type="project" value="UniProtKB-SubCell"/>
</dbReference>
<evidence type="ECO:0000256" key="1">
    <source>
        <dbReference type="ARBA" id="ARBA00004418"/>
    </source>
</evidence>
<dbReference type="OrthoDB" id="9802127at2"/>
<feature type="signal peptide" evidence="6">
    <location>
        <begin position="1"/>
        <end position="22"/>
    </location>
</feature>
<dbReference type="AlphaFoldDB" id="A0A2V4MGP2"/>
<keyword evidence="3" id="KW-0813">Transport</keyword>
<comment type="caution">
    <text evidence="7">The sequence shown here is derived from an EMBL/GenBank/DDBJ whole genome shotgun (WGS) entry which is preliminary data.</text>
</comment>
<organism evidence="7 8">
    <name type="scientific">Aquipseudomonas alcaligenes</name>
    <name type="common">Pseudomonas alcaligenes</name>
    <dbReference type="NCBI Taxonomy" id="43263"/>
    <lineage>
        <taxon>Bacteria</taxon>
        <taxon>Pseudomonadati</taxon>
        <taxon>Pseudomonadota</taxon>
        <taxon>Gammaproteobacteria</taxon>
        <taxon>Pseudomonadales</taxon>
        <taxon>Pseudomonadaceae</taxon>
        <taxon>Aquipseudomonas</taxon>
    </lineage>
</organism>
<dbReference type="CDD" id="cd01005">
    <property type="entry name" value="PBP2_CysP"/>
    <property type="match status" value="1"/>
</dbReference>
<feature type="chain" id="PRO_5015936131" evidence="6">
    <location>
        <begin position="23"/>
        <end position="331"/>
    </location>
</feature>
<dbReference type="Proteomes" id="UP000248146">
    <property type="component" value="Unassembled WGS sequence"/>
</dbReference>
<comment type="similarity">
    <text evidence="2">Belongs to the prokaryotic sulfate-binding protein family.</text>
</comment>
<dbReference type="Pfam" id="PF13531">
    <property type="entry name" value="SBP_bac_11"/>
    <property type="match status" value="1"/>
</dbReference>
<evidence type="ECO:0000256" key="3">
    <source>
        <dbReference type="ARBA" id="ARBA00022448"/>
    </source>
</evidence>
<dbReference type="RefSeq" id="WP_110680404.1">
    <property type="nucleotide sequence ID" value="NZ_QJRX01000001.1"/>
</dbReference>
<sequence>MKRLLPLSLLAAGFALATSAQAATLLNVSYDVMRDFYKDYNAAFQKHWQAEGGQPLQIQMSHGGSSKQARAVIDGLAADVITMNMATDINALADHGGLVPHDWAARLPDNSAPFTSATVFIVRKGNPKGLQDWPDLLKDGVQVVVPNPKTSGNGRYTYLSAWGYVLQNGGDESKARDFVGKLFKQAPVLDTGGRAATTTFIQNQIGDVLVTFENEAEMIAREFGRGSFEVVYPTVSAEAEPPVAVVDKVVDRKGTRAEAEAYLKYLWSEQGQRIAANNYLRPRNEKILAEFADRFPTVTFFNVNQTFGDWPSIQKTHFNDGGVFDQIYTAQ</sequence>
<dbReference type="NCBIfam" id="NF008106">
    <property type="entry name" value="PRK10852.1"/>
    <property type="match status" value="1"/>
</dbReference>
<evidence type="ECO:0000256" key="2">
    <source>
        <dbReference type="ARBA" id="ARBA00006099"/>
    </source>
</evidence>
<evidence type="ECO:0000313" key="8">
    <source>
        <dbReference type="Proteomes" id="UP000248146"/>
    </source>
</evidence>
<dbReference type="SUPFAM" id="SSF53850">
    <property type="entry name" value="Periplasmic binding protein-like II"/>
    <property type="match status" value="1"/>
</dbReference>
<evidence type="ECO:0000256" key="5">
    <source>
        <dbReference type="ARBA" id="ARBA00022764"/>
    </source>
</evidence>
<dbReference type="PANTHER" id="PTHR30368">
    <property type="entry name" value="SULFATE-BINDING PROTEIN"/>
    <property type="match status" value="1"/>
</dbReference>
<evidence type="ECO:0000313" key="7">
    <source>
        <dbReference type="EMBL" id="PYC29256.1"/>
    </source>
</evidence>